<dbReference type="GO" id="GO:0003677">
    <property type="term" value="F:DNA binding"/>
    <property type="evidence" value="ECO:0007669"/>
    <property type="project" value="UniProtKB-KW"/>
</dbReference>
<evidence type="ECO:0000259" key="7">
    <source>
        <dbReference type="PROSITE" id="PS50888"/>
    </source>
</evidence>
<dbReference type="Gramene" id="Tc08v2_t000330.1">
    <property type="protein sequence ID" value="Tc08v2_p000330.1"/>
    <property type="gene ID" value="Tc08v2_g000330"/>
</dbReference>
<feature type="domain" description="BHLH" evidence="7">
    <location>
        <begin position="50"/>
        <end position="100"/>
    </location>
</feature>
<evidence type="ECO:0000256" key="5">
    <source>
        <dbReference type="ARBA" id="ARBA00023242"/>
    </source>
</evidence>
<dbReference type="GO" id="GO:0046983">
    <property type="term" value="F:protein dimerization activity"/>
    <property type="evidence" value="ECO:0007669"/>
    <property type="project" value="InterPro"/>
</dbReference>
<proteinExistence type="predicted"/>
<dbReference type="InterPro" id="IPR011598">
    <property type="entry name" value="bHLH_dom"/>
</dbReference>
<dbReference type="Pfam" id="PF00010">
    <property type="entry name" value="HLH"/>
    <property type="match status" value="1"/>
</dbReference>
<dbReference type="SUPFAM" id="SSF55021">
    <property type="entry name" value="ACT-like"/>
    <property type="match status" value="1"/>
</dbReference>
<feature type="coiled-coil region" evidence="6">
    <location>
        <begin position="90"/>
        <end position="117"/>
    </location>
</feature>
<sequence>MKPYNSSSNSPYIDMEMGTVAVAQGGQKRSRKGGFKNGKAKVCGDAGDQSVHEMHIWTERERRKKMRNMFSSLHALLPQLPAKADKSTIVDEAVTYIKNLQQTLQTLQKQKLEKLRSATMVDYDQSSIITSQMQVPESREAFLADQGPSNNYPMTTDVSQTFPAPISPACFQTWFSPNVVINMCGDDAQVSVCSPRKPGVLTTIMYILEKHQLEVVSAHISSDQYRSMYMIHVHADGASDQFSEAVSVEETFKLAAGEMNLWLLSC</sequence>
<dbReference type="GO" id="GO:0005634">
    <property type="term" value="C:nucleus"/>
    <property type="evidence" value="ECO:0007669"/>
    <property type="project" value="UniProtKB-SubCell"/>
</dbReference>
<evidence type="ECO:0000256" key="2">
    <source>
        <dbReference type="ARBA" id="ARBA00023015"/>
    </source>
</evidence>
<dbReference type="InterPro" id="IPR045239">
    <property type="entry name" value="bHLH95_bHLH"/>
</dbReference>
<dbReference type="Gramene" id="EOY14414">
    <property type="protein sequence ID" value="EOY14414"/>
    <property type="gene ID" value="TCM_033803"/>
</dbReference>
<dbReference type="Pfam" id="PF22754">
    <property type="entry name" value="bHLH-TF_ACT-like_plant"/>
    <property type="match status" value="1"/>
</dbReference>
<dbReference type="InterPro" id="IPR054502">
    <property type="entry name" value="bHLH-TF_ACT-like_plant"/>
</dbReference>
<dbReference type="InParanoid" id="A0A061FIU3"/>
<evidence type="ECO:0000313" key="8">
    <source>
        <dbReference type="EMBL" id="EOY14414.1"/>
    </source>
</evidence>
<evidence type="ECO:0000256" key="4">
    <source>
        <dbReference type="ARBA" id="ARBA00023163"/>
    </source>
</evidence>
<dbReference type="SMART" id="SM00353">
    <property type="entry name" value="HLH"/>
    <property type="match status" value="1"/>
</dbReference>
<protein>
    <submittedName>
        <fullName evidence="8">Basic helix-loop-helix DNA-binding superfamily protein, putative</fullName>
    </submittedName>
</protein>
<dbReference type="PANTHER" id="PTHR46772:SF2">
    <property type="entry name" value="BHLH DOMAIN-CONTAINING PROTEIN"/>
    <property type="match status" value="1"/>
</dbReference>
<name>A0A061FIU3_THECC</name>
<dbReference type="EMBL" id="CM001886">
    <property type="protein sequence ID" value="EOY14414.1"/>
    <property type="molecule type" value="Genomic_DNA"/>
</dbReference>
<comment type="subcellular location">
    <subcellularLocation>
        <location evidence="1">Nucleus</location>
    </subcellularLocation>
</comment>
<gene>
    <name evidence="8" type="ORF">TCM_033803</name>
</gene>
<dbReference type="InterPro" id="IPR044278">
    <property type="entry name" value="BHLH95-like"/>
</dbReference>
<keyword evidence="6" id="KW-0175">Coiled coil</keyword>
<dbReference type="Gene3D" id="4.10.280.10">
    <property type="entry name" value="Helix-loop-helix DNA-binding domain"/>
    <property type="match status" value="1"/>
</dbReference>
<keyword evidence="5" id="KW-0539">Nucleus</keyword>
<dbReference type="eggNOG" id="ENOG502QSD0">
    <property type="taxonomic scope" value="Eukaryota"/>
</dbReference>
<dbReference type="PANTHER" id="PTHR46772">
    <property type="entry name" value="BHLH DOMAIN-CONTAINING PROTEIN"/>
    <property type="match status" value="1"/>
</dbReference>
<dbReference type="SUPFAM" id="SSF47459">
    <property type="entry name" value="HLH, helix-loop-helix DNA-binding domain"/>
    <property type="match status" value="1"/>
</dbReference>
<dbReference type="InterPro" id="IPR045865">
    <property type="entry name" value="ACT-like_dom_sf"/>
</dbReference>
<dbReference type="GO" id="GO:0003700">
    <property type="term" value="F:DNA-binding transcription factor activity"/>
    <property type="evidence" value="ECO:0007669"/>
    <property type="project" value="InterPro"/>
</dbReference>
<organism evidence="8 9">
    <name type="scientific">Theobroma cacao</name>
    <name type="common">Cacao</name>
    <name type="synonym">Cocoa</name>
    <dbReference type="NCBI Taxonomy" id="3641"/>
    <lineage>
        <taxon>Eukaryota</taxon>
        <taxon>Viridiplantae</taxon>
        <taxon>Streptophyta</taxon>
        <taxon>Embryophyta</taxon>
        <taxon>Tracheophyta</taxon>
        <taxon>Spermatophyta</taxon>
        <taxon>Magnoliopsida</taxon>
        <taxon>eudicotyledons</taxon>
        <taxon>Gunneridae</taxon>
        <taxon>Pentapetalae</taxon>
        <taxon>rosids</taxon>
        <taxon>malvids</taxon>
        <taxon>Malvales</taxon>
        <taxon>Malvaceae</taxon>
        <taxon>Byttnerioideae</taxon>
        <taxon>Theobroma</taxon>
    </lineage>
</organism>
<evidence type="ECO:0000256" key="6">
    <source>
        <dbReference type="SAM" id="Coils"/>
    </source>
</evidence>
<dbReference type="OrthoDB" id="690068at2759"/>
<dbReference type="Proteomes" id="UP000026915">
    <property type="component" value="Chromosome 8"/>
</dbReference>
<dbReference type="FunCoup" id="A0A061FIU3">
    <property type="interactions" value="98"/>
</dbReference>
<dbReference type="CDD" id="cd04873">
    <property type="entry name" value="ACT_UUR-ACR-like"/>
    <property type="match status" value="1"/>
</dbReference>
<dbReference type="InterPro" id="IPR036638">
    <property type="entry name" value="HLH_DNA-bd_sf"/>
</dbReference>
<dbReference type="HOGENOM" id="CLU_024956_1_0_1"/>
<dbReference type="CDD" id="cd11393">
    <property type="entry name" value="bHLH_AtbHLH_like"/>
    <property type="match status" value="1"/>
</dbReference>
<keyword evidence="4" id="KW-0804">Transcription</keyword>
<evidence type="ECO:0000256" key="3">
    <source>
        <dbReference type="ARBA" id="ARBA00023125"/>
    </source>
</evidence>
<dbReference type="KEGG" id="tcc:18591166"/>
<dbReference type="OMA" id="HTWTERE"/>
<dbReference type="STRING" id="3641.A0A061FIU3"/>
<dbReference type="AlphaFoldDB" id="A0A061FIU3"/>
<keyword evidence="9" id="KW-1185">Reference proteome</keyword>
<dbReference type="GO" id="GO:0009960">
    <property type="term" value="P:endosperm development"/>
    <property type="evidence" value="ECO:0007669"/>
    <property type="project" value="InterPro"/>
</dbReference>
<keyword evidence="3 8" id="KW-0238">DNA-binding</keyword>
<keyword evidence="2" id="KW-0805">Transcription regulation</keyword>
<evidence type="ECO:0000256" key="1">
    <source>
        <dbReference type="ARBA" id="ARBA00004123"/>
    </source>
</evidence>
<dbReference type="PROSITE" id="PS50888">
    <property type="entry name" value="BHLH"/>
    <property type="match status" value="1"/>
</dbReference>
<reference evidence="8 9" key="1">
    <citation type="journal article" date="2013" name="Genome Biol.">
        <title>The genome sequence of the most widely cultivated cacao type and its use to identify candidate genes regulating pod color.</title>
        <authorList>
            <person name="Motamayor J.C."/>
            <person name="Mockaitis K."/>
            <person name="Schmutz J."/>
            <person name="Haiminen N."/>
            <person name="Iii D.L."/>
            <person name="Cornejo O."/>
            <person name="Findley S.D."/>
            <person name="Zheng P."/>
            <person name="Utro F."/>
            <person name="Royaert S."/>
            <person name="Saski C."/>
            <person name="Jenkins J."/>
            <person name="Podicheti R."/>
            <person name="Zhao M."/>
            <person name="Scheffler B.E."/>
            <person name="Stack J.C."/>
            <person name="Feltus F.A."/>
            <person name="Mustiga G.M."/>
            <person name="Amores F."/>
            <person name="Phillips W."/>
            <person name="Marelli J.P."/>
            <person name="May G.D."/>
            <person name="Shapiro H."/>
            <person name="Ma J."/>
            <person name="Bustamante C.D."/>
            <person name="Schnell R.J."/>
            <person name="Main D."/>
            <person name="Gilbert D."/>
            <person name="Parida L."/>
            <person name="Kuhn D.N."/>
        </authorList>
    </citation>
    <scope>NUCLEOTIDE SEQUENCE [LARGE SCALE GENOMIC DNA]</scope>
    <source>
        <strain evidence="9">cv. Matina 1-6</strain>
    </source>
</reference>
<accession>A0A061FIU3</accession>
<evidence type="ECO:0000313" key="9">
    <source>
        <dbReference type="Proteomes" id="UP000026915"/>
    </source>
</evidence>